<accession>A0A3G8R027</accession>
<dbReference type="EMBL" id="CP034145">
    <property type="protein sequence ID" value="AZH27132.1"/>
    <property type="molecule type" value="Genomic_DNA"/>
</dbReference>
<evidence type="ECO:0000313" key="2">
    <source>
        <dbReference type="Proteomes" id="UP000282007"/>
    </source>
</evidence>
<dbReference type="KEGG" id="haer:DU502_02745"/>
<protein>
    <submittedName>
        <fullName evidence="1">Uncharacterized protein</fullName>
    </submittedName>
</protein>
<sequence length="107" mass="12036">MATNGSLRAVAAYDRDGIEVVFERDDVVQKETAIDRIHEELVLQEIGREYLENLFRVGRWHCTMHRFEQAICLHAANGEYSGVFVSVDTGADVNLERVADICHESGA</sequence>
<organism evidence="1 2">
    <name type="scientific">Haloplanus aerogenes</name>
    <dbReference type="NCBI Taxonomy" id="660522"/>
    <lineage>
        <taxon>Archaea</taxon>
        <taxon>Methanobacteriati</taxon>
        <taxon>Methanobacteriota</taxon>
        <taxon>Stenosarchaea group</taxon>
        <taxon>Halobacteria</taxon>
        <taxon>Halobacteriales</taxon>
        <taxon>Haloferacaceae</taxon>
        <taxon>Haloplanus</taxon>
    </lineage>
</organism>
<dbReference type="Pfam" id="PF24366">
    <property type="entry name" value="DUF7522"/>
    <property type="match status" value="1"/>
</dbReference>
<name>A0A3G8R027_9EURY</name>
<dbReference type="Proteomes" id="UP000282007">
    <property type="component" value="Chromosome"/>
</dbReference>
<dbReference type="AlphaFoldDB" id="A0A3G8R027"/>
<proteinExistence type="predicted"/>
<dbReference type="InterPro" id="IPR055944">
    <property type="entry name" value="DUF7522"/>
</dbReference>
<gene>
    <name evidence="1" type="ORF">DU502_02745</name>
</gene>
<keyword evidence="2" id="KW-1185">Reference proteome</keyword>
<reference evidence="1 2" key="1">
    <citation type="submission" date="2018-07" db="EMBL/GenBank/DDBJ databases">
        <title>Genome sequences of Haloplanus aerogenes JCM 16430T.</title>
        <authorList>
            <person name="Kim Y.B."/>
            <person name="Roh S.W."/>
        </authorList>
    </citation>
    <scope>NUCLEOTIDE SEQUENCE [LARGE SCALE GENOMIC DNA]</scope>
    <source>
        <strain evidence="1 2">JCM 16430</strain>
    </source>
</reference>
<evidence type="ECO:0000313" key="1">
    <source>
        <dbReference type="EMBL" id="AZH27132.1"/>
    </source>
</evidence>